<evidence type="ECO:0000313" key="1">
    <source>
        <dbReference type="EMBL" id="KAK7823306.1"/>
    </source>
</evidence>
<sequence length="69" mass="7927">MDPWVRFLFDYAPSVLGDSIKIDNGQLTNKCTALRGIQMQVLFYDKSGQCCSARLWTESYASYYHRLGP</sequence>
<keyword evidence="2" id="KW-1185">Reference proteome</keyword>
<accession>A0AAW0JA64</accession>
<dbReference type="Proteomes" id="UP000237347">
    <property type="component" value="Unassembled WGS sequence"/>
</dbReference>
<reference evidence="1 2" key="1">
    <citation type="journal article" date="2018" name="Sci. Data">
        <title>The draft genome sequence of cork oak.</title>
        <authorList>
            <person name="Ramos A.M."/>
            <person name="Usie A."/>
            <person name="Barbosa P."/>
            <person name="Barros P.M."/>
            <person name="Capote T."/>
            <person name="Chaves I."/>
            <person name="Simoes F."/>
            <person name="Abreu I."/>
            <person name="Carrasquinho I."/>
            <person name="Faro C."/>
            <person name="Guimaraes J.B."/>
            <person name="Mendonca D."/>
            <person name="Nobrega F."/>
            <person name="Rodrigues L."/>
            <person name="Saibo N.J.M."/>
            <person name="Varela M.C."/>
            <person name="Egas C."/>
            <person name="Matos J."/>
            <person name="Miguel C.M."/>
            <person name="Oliveira M.M."/>
            <person name="Ricardo C.P."/>
            <person name="Goncalves S."/>
        </authorList>
    </citation>
    <scope>NUCLEOTIDE SEQUENCE [LARGE SCALE GENOMIC DNA]</scope>
    <source>
        <strain evidence="2">cv. HL8</strain>
    </source>
</reference>
<organism evidence="1 2">
    <name type="scientific">Quercus suber</name>
    <name type="common">Cork oak</name>
    <dbReference type="NCBI Taxonomy" id="58331"/>
    <lineage>
        <taxon>Eukaryota</taxon>
        <taxon>Viridiplantae</taxon>
        <taxon>Streptophyta</taxon>
        <taxon>Embryophyta</taxon>
        <taxon>Tracheophyta</taxon>
        <taxon>Spermatophyta</taxon>
        <taxon>Magnoliopsida</taxon>
        <taxon>eudicotyledons</taxon>
        <taxon>Gunneridae</taxon>
        <taxon>Pentapetalae</taxon>
        <taxon>rosids</taxon>
        <taxon>fabids</taxon>
        <taxon>Fagales</taxon>
        <taxon>Fagaceae</taxon>
        <taxon>Quercus</taxon>
    </lineage>
</organism>
<name>A0AAW0JA64_QUESU</name>
<gene>
    <name evidence="1" type="ORF">CFP56_035676</name>
</gene>
<evidence type="ECO:0000313" key="2">
    <source>
        <dbReference type="Proteomes" id="UP000237347"/>
    </source>
</evidence>
<proteinExistence type="predicted"/>
<dbReference type="EMBL" id="PKMF04000638">
    <property type="protein sequence ID" value="KAK7823306.1"/>
    <property type="molecule type" value="Genomic_DNA"/>
</dbReference>
<dbReference type="AlphaFoldDB" id="A0AAW0JA64"/>
<protein>
    <submittedName>
        <fullName evidence="1">Uncharacterized protein</fullName>
    </submittedName>
</protein>
<comment type="caution">
    <text evidence="1">The sequence shown here is derived from an EMBL/GenBank/DDBJ whole genome shotgun (WGS) entry which is preliminary data.</text>
</comment>